<keyword evidence="2" id="KW-1185">Reference proteome</keyword>
<gene>
    <name evidence="1" type="ORF">Ga0061061_104235</name>
</gene>
<proteinExistence type="predicted"/>
<organism evidence="1 2">
    <name type="scientific">Chelatococcus sambhunathii</name>
    <dbReference type="NCBI Taxonomy" id="363953"/>
    <lineage>
        <taxon>Bacteria</taxon>
        <taxon>Pseudomonadati</taxon>
        <taxon>Pseudomonadota</taxon>
        <taxon>Alphaproteobacteria</taxon>
        <taxon>Hyphomicrobiales</taxon>
        <taxon>Chelatococcaceae</taxon>
        <taxon>Chelatococcus</taxon>
    </lineage>
</organism>
<dbReference type="EMBL" id="CYHC01000004">
    <property type="protein sequence ID" value="CUA88133.1"/>
    <property type="molecule type" value="Genomic_DNA"/>
</dbReference>
<reference evidence="1 2" key="1">
    <citation type="submission" date="2015-08" db="EMBL/GenBank/DDBJ databases">
        <authorList>
            <person name="Varghese N."/>
        </authorList>
    </citation>
    <scope>NUCLEOTIDE SEQUENCE [LARGE SCALE GENOMIC DNA]</scope>
    <source>
        <strain evidence="1 2">DSM 18167</strain>
    </source>
</reference>
<accession>A0ABM9U595</accession>
<evidence type="ECO:0000313" key="2">
    <source>
        <dbReference type="Proteomes" id="UP000182178"/>
    </source>
</evidence>
<dbReference type="Proteomes" id="UP000182178">
    <property type="component" value="Unassembled WGS sequence"/>
</dbReference>
<comment type="caution">
    <text evidence="1">The sequence shown here is derived from an EMBL/GenBank/DDBJ whole genome shotgun (WGS) entry which is preliminary data.</text>
</comment>
<sequence>MSMGKGNVDGGMPFAAEPAPSLSTDFLNQYNEVLMIVELAADDAELMETLDEWQPRSYRQHFAKHAQLRFADDALRAYEALAPERRLAFENLRLAMDDVVTSTIRALKQAGEAEERAAIAAASSSLLRRMIEAAASFIRTEGRDWRSFSHTEMQGTIDRLMAHWGRG</sequence>
<protein>
    <submittedName>
        <fullName evidence="1">Uncharacterized protein</fullName>
    </submittedName>
</protein>
<evidence type="ECO:0000313" key="1">
    <source>
        <dbReference type="EMBL" id="CUA88133.1"/>
    </source>
</evidence>
<name>A0ABM9U595_9HYPH</name>